<reference evidence="2 3" key="1">
    <citation type="submission" date="2019-02" db="EMBL/GenBank/DDBJ databases">
        <title>Deep-cultivation of Planctomycetes and their phenomic and genomic characterization uncovers novel biology.</title>
        <authorList>
            <person name="Wiegand S."/>
            <person name="Jogler M."/>
            <person name="Boedeker C."/>
            <person name="Pinto D."/>
            <person name="Vollmers J."/>
            <person name="Rivas-Marin E."/>
            <person name="Kohn T."/>
            <person name="Peeters S.H."/>
            <person name="Heuer A."/>
            <person name="Rast P."/>
            <person name="Oberbeckmann S."/>
            <person name="Bunk B."/>
            <person name="Jeske O."/>
            <person name="Meyerdierks A."/>
            <person name="Storesund J.E."/>
            <person name="Kallscheuer N."/>
            <person name="Luecker S."/>
            <person name="Lage O.M."/>
            <person name="Pohl T."/>
            <person name="Merkel B.J."/>
            <person name="Hornburger P."/>
            <person name="Mueller R.-W."/>
            <person name="Bruemmer F."/>
            <person name="Labrenz M."/>
            <person name="Spormann A.M."/>
            <person name="Op den Camp H."/>
            <person name="Overmann J."/>
            <person name="Amann R."/>
            <person name="Jetten M.S.M."/>
            <person name="Mascher T."/>
            <person name="Medema M.H."/>
            <person name="Devos D.P."/>
            <person name="Kaster A.-K."/>
            <person name="Ovreas L."/>
            <person name="Rohde M."/>
            <person name="Galperin M.Y."/>
            <person name="Jogler C."/>
        </authorList>
    </citation>
    <scope>NUCLEOTIDE SEQUENCE [LARGE SCALE GENOMIC DNA]</scope>
    <source>
        <strain evidence="2 3">Pla110</strain>
    </source>
</reference>
<feature type="domain" description="Transposase IS200-like" evidence="1">
    <location>
        <begin position="3"/>
        <end position="63"/>
    </location>
</feature>
<evidence type="ECO:0000313" key="2">
    <source>
        <dbReference type="EMBL" id="QDU79247.1"/>
    </source>
</evidence>
<sequence>MLAQSITNATKRHCFQLIAFVFMPEHVHLLVHPDGIEASIPNLLKAIKRPFSYRIKQILIKNQSPLLEKLTVLQRPGVKSFRFWLEGPGYDRNITEKDTLEKVIDYIHKNPVKRDLCSRAVDWKWSSARYYLDPTAPADLDLPELSRLPAGWSTQRGT</sequence>
<gene>
    <name evidence="2" type="ORF">Pla110_09530</name>
</gene>
<dbReference type="AlphaFoldDB" id="A0A518CJ73"/>
<dbReference type="GO" id="GO:0006313">
    <property type="term" value="P:DNA transposition"/>
    <property type="evidence" value="ECO:0007669"/>
    <property type="project" value="InterPro"/>
</dbReference>
<evidence type="ECO:0000313" key="3">
    <source>
        <dbReference type="Proteomes" id="UP000317178"/>
    </source>
</evidence>
<dbReference type="Gene3D" id="3.30.70.1290">
    <property type="entry name" value="Transposase IS200-like"/>
    <property type="match status" value="1"/>
</dbReference>
<proteinExistence type="predicted"/>
<dbReference type="GO" id="GO:0004803">
    <property type="term" value="F:transposase activity"/>
    <property type="evidence" value="ECO:0007669"/>
    <property type="project" value="InterPro"/>
</dbReference>
<protein>
    <submittedName>
        <fullName evidence="2">Transposase IS200 like protein</fullName>
    </submittedName>
</protein>
<name>A0A518CJ73_9PLAN</name>
<dbReference type="EMBL" id="CP036281">
    <property type="protein sequence ID" value="QDU79247.1"/>
    <property type="molecule type" value="Genomic_DNA"/>
</dbReference>
<dbReference type="InterPro" id="IPR036515">
    <property type="entry name" value="Transposase_17_sf"/>
</dbReference>
<dbReference type="Proteomes" id="UP000317178">
    <property type="component" value="Chromosome"/>
</dbReference>
<dbReference type="InterPro" id="IPR002686">
    <property type="entry name" value="Transposase_17"/>
</dbReference>
<evidence type="ECO:0000259" key="1">
    <source>
        <dbReference type="Pfam" id="PF01797"/>
    </source>
</evidence>
<dbReference type="SUPFAM" id="SSF143422">
    <property type="entry name" value="Transposase IS200-like"/>
    <property type="match status" value="1"/>
</dbReference>
<dbReference type="InterPro" id="IPR052715">
    <property type="entry name" value="RAYT_transposase"/>
</dbReference>
<dbReference type="Pfam" id="PF01797">
    <property type="entry name" value="Y1_Tnp"/>
    <property type="match status" value="1"/>
</dbReference>
<dbReference type="KEGG" id="plon:Pla110_09530"/>
<accession>A0A518CJ73</accession>
<keyword evidence="3" id="KW-1185">Reference proteome</keyword>
<dbReference type="GO" id="GO:0043565">
    <property type="term" value="F:sequence-specific DNA binding"/>
    <property type="evidence" value="ECO:0007669"/>
    <property type="project" value="TreeGrafter"/>
</dbReference>
<organism evidence="2 3">
    <name type="scientific">Polystyrenella longa</name>
    <dbReference type="NCBI Taxonomy" id="2528007"/>
    <lineage>
        <taxon>Bacteria</taxon>
        <taxon>Pseudomonadati</taxon>
        <taxon>Planctomycetota</taxon>
        <taxon>Planctomycetia</taxon>
        <taxon>Planctomycetales</taxon>
        <taxon>Planctomycetaceae</taxon>
        <taxon>Polystyrenella</taxon>
    </lineage>
</organism>
<dbReference type="PANTHER" id="PTHR36966">
    <property type="entry name" value="REP-ASSOCIATED TYROSINE TRANSPOSASE"/>
    <property type="match status" value="1"/>
</dbReference>
<dbReference type="PANTHER" id="PTHR36966:SF1">
    <property type="entry name" value="REP-ASSOCIATED TYROSINE TRANSPOSASE"/>
    <property type="match status" value="1"/>
</dbReference>